<proteinExistence type="predicted"/>
<dbReference type="SUPFAM" id="SSF53756">
    <property type="entry name" value="UDP-Glycosyltransferase/glycogen phosphorylase"/>
    <property type="match status" value="1"/>
</dbReference>
<dbReference type="InterPro" id="IPR001296">
    <property type="entry name" value="Glyco_trans_1"/>
</dbReference>
<dbReference type="RefSeq" id="WP_208154049.1">
    <property type="nucleotide sequence ID" value="NZ_JAGEVF010000005.1"/>
</dbReference>
<feature type="domain" description="Glycosyltransferase subfamily 4-like N-terminal" evidence="2">
    <location>
        <begin position="14"/>
        <end position="145"/>
    </location>
</feature>
<dbReference type="Pfam" id="PF13439">
    <property type="entry name" value="Glyco_transf_4"/>
    <property type="match status" value="1"/>
</dbReference>
<dbReference type="EMBL" id="JAGEVF010000005">
    <property type="protein sequence ID" value="MBO3116680.1"/>
    <property type="molecule type" value="Genomic_DNA"/>
</dbReference>
<dbReference type="Proteomes" id="UP000676776">
    <property type="component" value="Unassembled WGS sequence"/>
</dbReference>
<dbReference type="Pfam" id="PF00534">
    <property type="entry name" value="Glycos_transf_1"/>
    <property type="match status" value="1"/>
</dbReference>
<feature type="domain" description="Glycosyl transferase family 1" evidence="1">
    <location>
        <begin position="178"/>
        <end position="333"/>
    </location>
</feature>
<organism evidence="3 4">
    <name type="scientific">Winogradskyella pelagia</name>
    <dbReference type="NCBI Taxonomy" id="2819984"/>
    <lineage>
        <taxon>Bacteria</taxon>
        <taxon>Pseudomonadati</taxon>
        <taxon>Bacteroidota</taxon>
        <taxon>Flavobacteriia</taxon>
        <taxon>Flavobacteriales</taxon>
        <taxon>Flavobacteriaceae</taxon>
        <taxon>Winogradskyella</taxon>
    </lineage>
</organism>
<evidence type="ECO:0000259" key="1">
    <source>
        <dbReference type="Pfam" id="PF00534"/>
    </source>
</evidence>
<dbReference type="InterPro" id="IPR028098">
    <property type="entry name" value="Glyco_trans_4-like_N"/>
</dbReference>
<sequence length="358" mass="41125">MLSVLQIIDTLQAGGAERMAINYANGITQFNVTSHLCTTRKEGPLLGDLKKDVGYVFLGRRRLIDIKAFFKLRRYILKHKIKIVHAHASSFFIATILKILLPQLKLIWHDHYGNSEILDKRPKRILQFCSLFFSYIFCVNYRLKSWSSKHLYCKNVQQIRNFSVLNPKTTSVTKLEGKSGKRILCMANLREQKNQMSLLKAFQEIIDLNPEWTLHLVGKDFEDKYSKNVFIMIEELRLGKYVYFYGSRPDVLNIMSQCQIGILVSKSEGLPLALLEYGIAGLSVISTNVGECAKLIPNSSHGILLNNDSPKVIAKAIQKLIENRLFREETARNFQNHVKNQYSEHAVLTKVVETYNRV</sequence>
<evidence type="ECO:0000259" key="2">
    <source>
        <dbReference type="Pfam" id="PF13439"/>
    </source>
</evidence>
<reference evidence="3 4" key="1">
    <citation type="submission" date="2021-03" db="EMBL/GenBank/DDBJ databases">
        <title>Winogradskyella sp. nov., isolated from costal sediment.</title>
        <authorList>
            <person name="Gao C."/>
        </authorList>
    </citation>
    <scope>NUCLEOTIDE SEQUENCE [LARGE SCALE GENOMIC DNA]</scope>
    <source>
        <strain evidence="3 4">DF17</strain>
    </source>
</reference>
<dbReference type="PANTHER" id="PTHR12526:SF630">
    <property type="entry name" value="GLYCOSYLTRANSFERASE"/>
    <property type="match status" value="1"/>
</dbReference>
<keyword evidence="4" id="KW-1185">Reference proteome</keyword>
<dbReference type="PANTHER" id="PTHR12526">
    <property type="entry name" value="GLYCOSYLTRANSFERASE"/>
    <property type="match status" value="1"/>
</dbReference>
<dbReference type="Gene3D" id="3.40.50.2000">
    <property type="entry name" value="Glycogen Phosphorylase B"/>
    <property type="match status" value="2"/>
</dbReference>
<dbReference type="CDD" id="cd03811">
    <property type="entry name" value="GT4_GT28_WabH-like"/>
    <property type="match status" value="1"/>
</dbReference>
<evidence type="ECO:0000313" key="3">
    <source>
        <dbReference type="EMBL" id="MBO3116680.1"/>
    </source>
</evidence>
<gene>
    <name evidence="3" type="ORF">J4050_07980</name>
</gene>
<accession>A0ABS3T4M1</accession>
<name>A0ABS3T4M1_9FLAO</name>
<protein>
    <submittedName>
        <fullName evidence="3">Glycosyltransferase</fullName>
    </submittedName>
</protein>
<comment type="caution">
    <text evidence="3">The sequence shown here is derived from an EMBL/GenBank/DDBJ whole genome shotgun (WGS) entry which is preliminary data.</text>
</comment>
<evidence type="ECO:0000313" key="4">
    <source>
        <dbReference type="Proteomes" id="UP000676776"/>
    </source>
</evidence>